<evidence type="ECO:0000313" key="2">
    <source>
        <dbReference type="Proteomes" id="UP001145021"/>
    </source>
</evidence>
<organism evidence="1 2">
    <name type="scientific">Coemansia asiatica</name>
    <dbReference type="NCBI Taxonomy" id="1052880"/>
    <lineage>
        <taxon>Eukaryota</taxon>
        <taxon>Fungi</taxon>
        <taxon>Fungi incertae sedis</taxon>
        <taxon>Zoopagomycota</taxon>
        <taxon>Kickxellomycotina</taxon>
        <taxon>Kickxellomycetes</taxon>
        <taxon>Kickxellales</taxon>
        <taxon>Kickxellaceae</taxon>
        <taxon>Coemansia</taxon>
    </lineage>
</organism>
<sequence>MDIFSLFEQNYASNSRFYTERGSWSTEDSDVFYSVLSKYTELIDGVLQLNHQFLDKRETEIIEDGLKRPMDSNQAGIPHSIYNVLVADNDTNMDKACDSMFALINEIYMATEGRHTVRQINNKHINARSKCAVPFKYVNEFGAFIKSQTNKRTKRNIGQFFDAQESDCVILTNLEPKSYPLIKALLRFVSCRELFWSDEYSVPADPLVYAEHSAAMDIEPSSDIERWMQDMIRRHGRPMVDYLDTCACNLVNSYLLNLVEWGEKNMSDPVKVTTSTPRKYLVQLLGRISVEARVPPASRAARIPKSLYSMRVFGIQQLQQMPLLYSSLGLLTDIFF</sequence>
<gene>
    <name evidence="1" type="ORF">LPJ64_005540</name>
</gene>
<dbReference type="AlphaFoldDB" id="A0A9W7XFX1"/>
<comment type="caution">
    <text evidence="1">The sequence shown here is derived from an EMBL/GenBank/DDBJ whole genome shotgun (WGS) entry which is preliminary data.</text>
</comment>
<dbReference type="Proteomes" id="UP001145021">
    <property type="component" value="Unassembled WGS sequence"/>
</dbReference>
<name>A0A9W7XFX1_9FUNG</name>
<accession>A0A9W7XFX1</accession>
<keyword evidence="2" id="KW-1185">Reference proteome</keyword>
<proteinExistence type="predicted"/>
<protein>
    <submittedName>
        <fullName evidence="1">Uncharacterized protein</fullName>
    </submittedName>
</protein>
<dbReference type="EMBL" id="JANBOH010000365">
    <property type="protein sequence ID" value="KAJ1642632.1"/>
    <property type="molecule type" value="Genomic_DNA"/>
</dbReference>
<evidence type="ECO:0000313" key="1">
    <source>
        <dbReference type="EMBL" id="KAJ1642632.1"/>
    </source>
</evidence>
<reference evidence="1" key="1">
    <citation type="submission" date="2022-07" db="EMBL/GenBank/DDBJ databases">
        <title>Phylogenomic reconstructions and comparative analyses of Kickxellomycotina fungi.</title>
        <authorList>
            <person name="Reynolds N.K."/>
            <person name="Stajich J.E."/>
            <person name="Barry K."/>
            <person name="Grigoriev I.V."/>
            <person name="Crous P."/>
            <person name="Smith M.E."/>
        </authorList>
    </citation>
    <scope>NUCLEOTIDE SEQUENCE</scope>
    <source>
        <strain evidence="1">NBRC 105413</strain>
    </source>
</reference>